<feature type="domain" description="PDZ" evidence="3">
    <location>
        <begin position="688"/>
        <end position="760"/>
    </location>
</feature>
<dbReference type="EMBL" id="JALLAZ020001563">
    <property type="protein sequence ID" value="KAL3772923.1"/>
    <property type="molecule type" value="Genomic_DNA"/>
</dbReference>
<reference evidence="4 5" key="1">
    <citation type="submission" date="2024-10" db="EMBL/GenBank/DDBJ databases">
        <title>Updated reference genomes for cyclostephanoid diatoms.</title>
        <authorList>
            <person name="Roberts W.R."/>
            <person name="Alverson A.J."/>
        </authorList>
    </citation>
    <scope>NUCLEOTIDE SEQUENCE [LARGE SCALE GENOMIC DNA]</scope>
    <source>
        <strain evidence="4 5">AJA276-08</strain>
    </source>
</reference>
<name>A0ABD3NA01_9STRA</name>
<feature type="region of interest" description="Disordered" evidence="1">
    <location>
        <begin position="91"/>
        <end position="392"/>
    </location>
</feature>
<feature type="compositionally biased region" description="Low complexity" evidence="1">
    <location>
        <begin position="200"/>
        <end position="224"/>
    </location>
</feature>
<dbReference type="InterPro" id="IPR001478">
    <property type="entry name" value="PDZ"/>
</dbReference>
<dbReference type="PRINTS" id="PR01217">
    <property type="entry name" value="PRICHEXTENSN"/>
</dbReference>
<keyword evidence="5" id="KW-1185">Reference proteome</keyword>
<evidence type="ECO:0000256" key="1">
    <source>
        <dbReference type="SAM" id="MobiDB-lite"/>
    </source>
</evidence>
<feature type="transmembrane region" description="Helical" evidence="2">
    <location>
        <begin position="555"/>
        <end position="578"/>
    </location>
</feature>
<feature type="transmembrane region" description="Helical" evidence="2">
    <location>
        <begin position="32"/>
        <end position="52"/>
    </location>
</feature>
<keyword evidence="2" id="KW-1133">Transmembrane helix</keyword>
<keyword evidence="2" id="KW-0472">Membrane</keyword>
<keyword evidence="2" id="KW-0812">Transmembrane</keyword>
<dbReference type="AlphaFoldDB" id="A0ABD3NA01"/>
<gene>
    <name evidence="4" type="ORF">ACHAW5_005907</name>
</gene>
<evidence type="ECO:0000259" key="3">
    <source>
        <dbReference type="SMART" id="SM00228"/>
    </source>
</evidence>
<sequence length="767" mass="80821">MMRRRRGTMIPHKPGLVRVCANRDDEEPPSSCPCAVLLAAIVLVVVAMTMTMTTTNAVSAAEVHGGWTGWGRRRRSRSDRRRRPRRLRLRRDERERDEGGRTAATHRRRRRGTQGPGGHPDLLLPGVVRATVTPMPSTAGRRRRIVGSADSRRDGSRAAPSSPAPTTGSTTSSPTATSSSSSPVANPTTDEPTPGEEDPSPTTSPTDSPVVVVVVPATEAPTPGEDLPAVAPPTTRPVDDPTPKPTATPTRKPSPIPTDEPTPSPSDDPPTLEPTDDPSPKPTKAPTKKPSPIPTDGPNPSQPVVVPTTPPPVVAPTPVEGQPAASPTESPVVNADATPPTATDDSPTDAPTPPENEAGSPPPASPTASPTVRGSPAATTEGPTFDLMYSFSPTPLGRRGPLRTAGLTMTLVGIGKIESVPDWEKTTSGFFEDVYDNDRPGGMYDVMVGVTMTGANGANDGSGRALLQSNEDDAVVVTYVQETWYSIDESDWEPDDDFVLVPLSTESRRDEYVGTLKSLSGYEYLTDVSEISVASSHVDGVISGEESSSGGVATMGAVIGISVLCAVLLLAAIVAGIVRYNKGFYDDGDVDVNDILPTSKPQEVETTVGTVDYDYAAAFGGAGDHSLSDVGGTVGSRTRQTGADVIEKDLPTMAPPGSGNTVFSEDPTFDQAYEDVYESLLDVYAPAGKLGVIIDTPDDGAPMIHAIKDDSPIVDRVRVGDKLVAVDDEDVRPMTARKVSKLISTKMNNPSRKLTIIRQERRAGPVG</sequence>
<feature type="compositionally biased region" description="Low complexity" evidence="1">
    <location>
        <begin position="335"/>
        <end position="349"/>
    </location>
</feature>
<accession>A0ABD3NA01</accession>
<evidence type="ECO:0000313" key="5">
    <source>
        <dbReference type="Proteomes" id="UP001530315"/>
    </source>
</evidence>
<proteinExistence type="predicted"/>
<organism evidence="4 5">
    <name type="scientific">Stephanodiscus triporus</name>
    <dbReference type="NCBI Taxonomy" id="2934178"/>
    <lineage>
        <taxon>Eukaryota</taxon>
        <taxon>Sar</taxon>
        <taxon>Stramenopiles</taxon>
        <taxon>Ochrophyta</taxon>
        <taxon>Bacillariophyta</taxon>
        <taxon>Coscinodiscophyceae</taxon>
        <taxon>Thalassiosirophycidae</taxon>
        <taxon>Stephanodiscales</taxon>
        <taxon>Stephanodiscaceae</taxon>
        <taxon>Stephanodiscus</taxon>
    </lineage>
</organism>
<evidence type="ECO:0000256" key="2">
    <source>
        <dbReference type="SAM" id="Phobius"/>
    </source>
</evidence>
<dbReference type="SUPFAM" id="SSF50156">
    <property type="entry name" value="PDZ domain-like"/>
    <property type="match status" value="1"/>
</dbReference>
<protein>
    <recommendedName>
        <fullName evidence="3">PDZ domain-containing protein</fullName>
    </recommendedName>
</protein>
<comment type="caution">
    <text evidence="4">The sequence shown here is derived from an EMBL/GenBank/DDBJ whole genome shotgun (WGS) entry which is preliminary data.</text>
</comment>
<dbReference type="PANTHER" id="PTHR38909:SF1">
    <property type="entry name" value="G PROTEIN GAMMA DOMAIN-CONTAINING PROTEIN"/>
    <property type="match status" value="1"/>
</dbReference>
<dbReference type="Proteomes" id="UP001530315">
    <property type="component" value="Unassembled WGS sequence"/>
</dbReference>
<dbReference type="InterPro" id="IPR036034">
    <property type="entry name" value="PDZ_sf"/>
</dbReference>
<dbReference type="PANTHER" id="PTHR38909">
    <property type="entry name" value="G PROTEIN GAMMA DOMAIN-CONTAINING PROTEIN"/>
    <property type="match status" value="1"/>
</dbReference>
<feature type="compositionally biased region" description="Basic and acidic residues" evidence="1">
    <location>
        <begin position="91"/>
        <end position="100"/>
    </location>
</feature>
<feature type="compositionally biased region" description="Pro residues" evidence="1">
    <location>
        <begin position="252"/>
        <end position="272"/>
    </location>
</feature>
<dbReference type="Gene3D" id="2.30.42.10">
    <property type="match status" value="1"/>
</dbReference>
<feature type="compositionally biased region" description="Low complexity" evidence="1">
    <location>
        <begin position="157"/>
        <end position="192"/>
    </location>
</feature>
<evidence type="ECO:0000313" key="4">
    <source>
        <dbReference type="EMBL" id="KAL3772923.1"/>
    </source>
</evidence>
<dbReference type="SMART" id="SM00228">
    <property type="entry name" value="PDZ"/>
    <property type="match status" value="1"/>
</dbReference>
<feature type="compositionally biased region" description="Pro residues" evidence="1">
    <location>
        <begin position="350"/>
        <end position="365"/>
    </location>
</feature>
<feature type="compositionally biased region" description="Pro residues" evidence="1">
    <location>
        <begin position="289"/>
        <end position="301"/>
    </location>
</feature>